<accession>A0A1E5UH41</accession>
<reference evidence="1 2" key="1">
    <citation type="submission" date="2016-09" db="EMBL/GenBank/DDBJ databases">
        <authorList>
            <person name="Capua I."/>
            <person name="De Benedictis P."/>
            <person name="Joannis T."/>
            <person name="Lombin L.H."/>
            <person name="Cattoli G."/>
        </authorList>
    </citation>
    <scope>NUCLEOTIDE SEQUENCE [LARGE SCALE GENOMIC DNA]</scope>
    <source>
        <strain evidence="1 2">NRS-1</strain>
    </source>
</reference>
<name>A0A1E5UH41_9FLAO</name>
<keyword evidence="2" id="KW-1185">Reference proteome</keyword>
<protein>
    <submittedName>
        <fullName evidence="1">Uncharacterized protein</fullName>
    </submittedName>
</protein>
<evidence type="ECO:0000313" key="2">
    <source>
        <dbReference type="Proteomes" id="UP000095601"/>
    </source>
</evidence>
<evidence type="ECO:0000313" key="1">
    <source>
        <dbReference type="EMBL" id="OEL12210.1"/>
    </source>
</evidence>
<gene>
    <name evidence="1" type="ORF">BHF72_1398</name>
</gene>
<dbReference type="AlphaFoldDB" id="A0A1E5UH41"/>
<sequence>MNKFSIIDEKDENEIFLKNIYTPEIVFSKTTISITNQNEKGSFKDFPDLEKMFFNFFEP</sequence>
<comment type="caution">
    <text evidence="1">The sequence shown here is derived from an EMBL/GenBank/DDBJ whole genome shotgun (WGS) entry which is preliminary data.</text>
</comment>
<proteinExistence type="predicted"/>
<dbReference type="EMBL" id="MKGI01000011">
    <property type="protein sequence ID" value="OEL12210.1"/>
    <property type="molecule type" value="Genomic_DNA"/>
</dbReference>
<organism evidence="1 2">
    <name type="scientific">Cloacibacterium normanense</name>
    <dbReference type="NCBI Taxonomy" id="237258"/>
    <lineage>
        <taxon>Bacteria</taxon>
        <taxon>Pseudomonadati</taxon>
        <taxon>Bacteroidota</taxon>
        <taxon>Flavobacteriia</taxon>
        <taxon>Flavobacteriales</taxon>
        <taxon>Weeksellaceae</taxon>
    </lineage>
</organism>
<dbReference type="Proteomes" id="UP000095601">
    <property type="component" value="Unassembled WGS sequence"/>
</dbReference>